<reference evidence="2" key="1">
    <citation type="submission" date="2021-02" db="EMBL/GenBank/DDBJ databases">
        <authorList>
            <person name="Nowell W R."/>
        </authorList>
    </citation>
    <scope>NUCLEOTIDE SEQUENCE</scope>
    <source>
        <strain evidence="2">Ploen Becks lab</strain>
    </source>
</reference>
<organism evidence="2 3">
    <name type="scientific">Brachionus calyciflorus</name>
    <dbReference type="NCBI Taxonomy" id="104777"/>
    <lineage>
        <taxon>Eukaryota</taxon>
        <taxon>Metazoa</taxon>
        <taxon>Spiralia</taxon>
        <taxon>Gnathifera</taxon>
        <taxon>Rotifera</taxon>
        <taxon>Eurotatoria</taxon>
        <taxon>Monogononta</taxon>
        <taxon>Pseudotrocha</taxon>
        <taxon>Ploima</taxon>
        <taxon>Brachionidae</taxon>
        <taxon>Brachionus</taxon>
    </lineage>
</organism>
<dbReference type="SUPFAM" id="SSF46966">
    <property type="entry name" value="Spectrin repeat"/>
    <property type="match status" value="2"/>
</dbReference>
<sequence length="651" mass="76398">MTSNLEHSNSDLVLHKSTSSLEKLDDNFCGAFQEHYEYLMDEGLIETCQHTGNQKSDITDDLSVNVSYKEFLHQYNQIKNWLDQLKIFRPATKSTSSYCEKYTNQIFYEEILKRSPRRELLNEYACHLIKYHPNLKHDVLSKLHYLNKQWKSIESIISKNYFNQDIAKDLEEDLKNFELWLSNVEKLVENLAINPNWSLTDIETTLNEHKCLQYDIESHAKIINSVLKLSSKLKQAYVDYLKFYENGLYLQNKWHCLWLKSLEWQCRLEQEINRLKKATLSSEEQIEYIKTNNRDVSNSNKNQKFQEIINKVPIKRKNSRENFTESNSDDVIPFDESEYEKILTTSSTGTTLNLNLKKKIRFYLIHSRSLTNLNKPKYQEIYNLRKTMSFSNLFTDFDPKPKIPTSLTESEISKRFDVFDKRKKRRFLNPITNDLSYYYSLTDVKYYSLDDDEDDLSDKSKSNSSSISNFSKNSKIQNSSSSSISSLDLSYKKYKHNFNKTNRSLSEYNIIKPKFKKFRRYSARKISDLNETGGNDADLDDNLDDLNSDEYDYDNSHELIEYDDRPMVYPYIENFKNKLKLNMTVTSAYDTCSNLSNEANSLSSSEKVCRAKSGRSSSGNASGDFNDDYSNQIQIISFTESSNFDNYDSKE</sequence>
<protein>
    <submittedName>
        <fullName evidence="2">Uncharacterized protein</fullName>
    </submittedName>
</protein>
<feature type="non-terminal residue" evidence="2">
    <location>
        <position position="1"/>
    </location>
</feature>
<dbReference type="AlphaFoldDB" id="A0A813Z3B2"/>
<dbReference type="Proteomes" id="UP000663879">
    <property type="component" value="Unassembled WGS sequence"/>
</dbReference>
<accession>A0A813Z3B2</accession>
<evidence type="ECO:0000256" key="1">
    <source>
        <dbReference type="SAM" id="MobiDB-lite"/>
    </source>
</evidence>
<name>A0A813Z3B2_9BILA</name>
<feature type="compositionally biased region" description="Low complexity" evidence="1">
    <location>
        <begin position="462"/>
        <end position="482"/>
    </location>
</feature>
<dbReference type="Gene3D" id="1.20.58.60">
    <property type="match status" value="1"/>
</dbReference>
<dbReference type="OrthoDB" id="10041151at2759"/>
<proteinExistence type="predicted"/>
<gene>
    <name evidence="2" type="ORF">OXX778_LOCUS11039</name>
</gene>
<evidence type="ECO:0000313" key="2">
    <source>
        <dbReference type="EMBL" id="CAF0893673.1"/>
    </source>
</evidence>
<feature type="region of interest" description="Disordered" evidence="1">
    <location>
        <begin position="458"/>
        <end position="482"/>
    </location>
</feature>
<keyword evidence="3" id="KW-1185">Reference proteome</keyword>
<comment type="caution">
    <text evidence="2">The sequence shown here is derived from an EMBL/GenBank/DDBJ whole genome shotgun (WGS) entry which is preliminary data.</text>
</comment>
<dbReference type="EMBL" id="CAJNOC010001823">
    <property type="protein sequence ID" value="CAF0893673.1"/>
    <property type="molecule type" value="Genomic_DNA"/>
</dbReference>
<evidence type="ECO:0000313" key="3">
    <source>
        <dbReference type="Proteomes" id="UP000663879"/>
    </source>
</evidence>